<gene>
    <name evidence="2" type="ORF">BRADI_1g61385v3</name>
</gene>
<name>A0A2K2DSS7_BRADI</name>
<dbReference type="InParanoid" id="A0A2K2DSS7"/>
<dbReference type="AlphaFoldDB" id="A0A2K2DSS7"/>
<evidence type="ECO:0000313" key="3">
    <source>
        <dbReference type="EnsemblPlants" id="PNT77338"/>
    </source>
</evidence>
<keyword evidence="4" id="KW-1185">Reference proteome</keyword>
<reference evidence="2" key="2">
    <citation type="submission" date="2017-06" db="EMBL/GenBank/DDBJ databases">
        <title>WGS assembly of Brachypodium distachyon.</title>
        <authorList>
            <consortium name="The International Brachypodium Initiative"/>
            <person name="Lucas S."/>
            <person name="Harmon-Smith M."/>
            <person name="Lail K."/>
            <person name="Tice H."/>
            <person name="Grimwood J."/>
            <person name="Bruce D."/>
            <person name="Barry K."/>
            <person name="Shu S."/>
            <person name="Lindquist E."/>
            <person name="Wang M."/>
            <person name="Pitluck S."/>
            <person name="Vogel J.P."/>
            <person name="Garvin D.F."/>
            <person name="Mockler T.C."/>
            <person name="Schmutz J."/>
            <person name="Rokhsar D."/>
            <person name="Bevan M.W."/>
        </authorList>
    </citation>
    <scope>NUCLEOTIDE SEQUENCE</scope>
    <source>
        <strain evidence="2">Bd21</strain>
    </source>
</reference>
<dbReference type="Proteomes" id="UP000008810">
    <property type="component" value="Chromosome 1"/>
</dbReference>
<reference evidence="3" key="3">
    <citation type="submission" date="2018-08" db="UniProtKB">
        <authorList>
            <consortium name="EnsemblPlants"/>
        </authorList>
    </citation>
    <scope>IDENTIFICATION</scope>
    <source>
        <strain evidence="3">cv. Bd21</strain>
    </source>
</reference>
<keyword evidence="1" id="KW-0472">Membrane</keyword>
<organism evidence="2">
    <name type="scientific">Brachypodium distachyon</name>
    <name type="common">Purple false brome</name>
    <name type="synonym">Trachynia distachya</name>
    <dbReference type="NCBI Taxonomy" id="15368"/>
    <lineage>
        <taxon>Eukaryota</taxon>
        <taxon>Viridiplantae</taxon>
        <taxon>Streptophyta</taxon>
        <taxon>Embryophyta</taxon>
        <taxon>Tracheophyta</taxon>
        <taxon>Spermatophyta</taxon>
        <taxon>Magnoliopsida</taxon>
        <taxon>Liliopsida</taxon>
        <taxon>Poales</taxon>
        <taxon>Poaceae</taxon>
        <taxon>BOP clade</taxon>
        <taxon>Pooideae</taxon>
        <taxon>Stipodae</taxon>
        <taxon>Brachypodieae</taxon>
        <taxon>Brachypodium</taxon>
    </lineage>
</organism>
<evidence type="ECO:0000313" key="4">
    <source>
        <dbReference type="Proteomes" id="UP000008810"/>
    </source>
</evidence>
<protein>
    <submittedName>
        <fullName evidence="2 3">Uncharacterized protein</fullName>
    </submittedName>
</protein>
<keyword evidence="1" id="KW-1133">Transmembrane helix</keyword>
<reference evidence="2 3" key="1">
    <citation type="journal article" date="2010" name="Nature">
        <title>Genome sequencing and analysis of the model grass Brachypodium distachyon.</title>
        <authorList>
            <consortium name="International Brachypodium Initiative"/>
        </authorList>
    </citation>
    <scope>NUCLEOTIDE SEQUENCE [LARGE SCALE GENOMIC DNA]</scope>
    <source>
        <strain evidence="2 3">Bd21</strain>
    </source>
</reference>
<dbReference type="Gramene" id="PNT77338">
    <property type="protein sequence ID" value="PNT77338"/>
    <property type="gene ID" value="BRADI_1g61385v3"/>
</dbReference>
<feature type="transmembrane region" description="Helical" evidence="1">
    <location>
        <begin position="33"/>
        <end position="56"/>
    </location>
</feature>
<sequence>MSQFSFPPSDDSGHQRSAPLTPLPLMNFNSSSFDIASCSLALAFSLDLLRFSVLLAQIRRRRLSSVLRPRISFDFVCYTLVNTSCLHRCTRKIRRALFLQVDTDTLHAGSLTAAIIRTVIHEMEK</sequence>
<dbReference type="EnsemblPlants" id="PNT77338">
    <property type="protein sequence ID" value="PNT77338"/>
    <property type="gene ID" value="BRADI_1g61385v3"/>
</dbReference>
<dbReference type="EMBL" id="CM000880">
    <property type="protein sequence ID" value="PNT77338.1"/>
    <property type="molecule type" value="Genomic_DNA"/>
</dbReference>
<proteinExistence type="predicted"/>
<evidence type="ECO:0000256" key="1">
    <source>
        <dbReference type="SAM" id="Phobius"/>
    </source>
</evidence>
<keyword evidence="1" id="KW-0812">Transmembrane</keyword>
<accession>A0A2K2DSS7</accession>
<evidence type="ECO:0000313" key="2">
    <source>
        <dbReference type="EMBL" id="PNT77338.1"/>
    </source>
</evidence>